<organism evidence="1 2">
    <name type="scientific">Geosporobacter subterraneus DSM 17957</name>
    <dbReference type="NCBI Taxonomy" id="1121919"/>
    <lineage>
        <taxon>Bacteria</taxon>
        <taxon>Bacillati</taxon>
        <taxon>Bacillota</taxon>
        <taxon>Clostridia</taxon>
        <taxon>Peptostreptococcales</taxon>
        <taxon>Thermotaleaceae</taxon>
        <taxon>Geosporobacter</taxon>
    </lineage>
</organism>
<accession>A0A1M6H7I8</accession>
<protein>
    <submittedName>
        <fullName evidence="1">Uncharacterized protein</fullName>
    </submittedName>
</protein>
<dbReference type="AlphaFoldDB" id="A0A1M6H7I8"/>
<dbReference type="RefSeq" id="WP_190014284.1">
    <property type="nucleotide sequence ID" value="NZ_FQZV01000016.1"/>
</dbReference>
<evidence type="ECO:0000313" key="2">
    <source>
        <dbReference type="Proteomes" id="UP000184536"/>
    </source>
</evidence>
<keyword evidence="2" id="KW-1185">Reference proteome</keyword>
<gene>
    <name evidence="1" type="ORF">SAMN02745975_01472</name>
</gene>
<proteinExistence type="predicted"/>
<reference evidence="2" key="1">
    <citation type="submission" date="2016-11" db="EMBL/GenBank/DDBJ databases">
        <authorList>
            <person name="Varghese N."/>
            <person name="Submissions S."/>
        </authorList>
    </citation>
    <scope>NUCLEOTIDE SEQUENCE [LARGE SCALE GENOMIC DNA]</scope>
    <source>
        <strain evidence="2">DSM 17957</strain>
    </source>
</reference>
<evidence type="ECO:0000313" key="1">
    <source>
        <dbReference type="EMBL" id="SHJ18150.1"/>
    </source>
</evidence>
<dbReference type="Proteomes" id="UP000184536">
    <property type="component" value="Unassembled WGS sequence"/>
</dbReference>
<name>A0A1M6H7I8_9FIRM</name>
<sequence length="52" mass="5942">MLGSLFRKKKINPVPVEEKKKEIADIQKKKDHRLSELSEAEIAKAIRAALNK</sequence>
<dbReference type="EMBL" id="FQZV01000016">
    <property type="protein sequence ID" value="SHJ18150.1"/>
    <property type="molecule type" value="Genomic_DNA"/>
</dbReference>